<protein>
    <submittedName>
        <fullName evidence="2">(raccoon dog) hypothetical protein</fullName>
    </submittedName>
</protein>
<name>A0A811Y2A4_NYCPR</name>
<feature type="compositionally biased region" description="Basic and acidic residues" evidence="1">
    <location>
        <begin position="117"/>
        <end position="128"/>
    </location>
</feature>
<accession>A0A811Y2A4</accession>
<comment type="caution">
    <text evidence="2">The sequence shown here is derived from an EMBL/GenBank/DDBJ whole genome shotgun (WGS) entry which is preliminary data.</text>
</comment>
<keyword evidence="3" id="KW-1185">Reference proteome</keyword>
<reference evidence="2" key="1">
    <citation type="submission" date="2020-12" db="EMBL/GenBank/DDBJ databases">
        <authorList>
            <consortium name="Molecular Ecology Group"/>
        </authorList>
    </citation>
    <scope>NUCLEOTIDE SEQUENCE</scope>
    <source>
        <strain evidence="2">TBG_1078</strain>
    </source>
</reference>
<feature type="region of interest" description="Disordered" evidence="1">
    <location>
        <begin position="107"/>
        <end position="128"/>
    </location>
</feature>
<dbReference type="Proteomes" id="UP000645828">
    <property type="component" value="Unassembled WGS sequence"/>
</dbReference>
<dbReference type="AlphaFoldDB" id="A0A811Y2A4"/>
<evidence type="ECO:0000313" key="2">
    <source>
        <dbReference type="EMBL" id="CAD7667767.1"/>
    </source>
</evidence>
<evidence type="ECO:0000256" key="1">
    <source>
        <dbReference type="SAM" id="MobiDB-lite"/>
    </source>
</evidence>
<proteinExistence type="predicted"/>
<dbReference type="EMBL" id="CAJHUB010000649">
    <property type="protein sequence ID" value="CAD7667767.1"/>
    <property type="molecule type" value="Genomic_DNA"/>
</dbReference>
<sequence>MRKSTMLGTAEEPRPAFRPYFSLPLLPGAGTQKVVEACGKELILLLAASTPALPVCTARAAMALATGLTHTHRLLPSWVDSRSLPFLRPGPGAPIVGTCRLANGALRFGPETGQNERLSEERKEGETV</sequence>
<evidence type="ECO:0000313" key="3">
    <source>
        <dbReference type="Proteomes" id="UP000645828"/>
    </source>
</evidence>
<gene>
    <name evidence="2" type="ORF">NYPRO_LOCUS1055</name>
</gene>
<organism evidence="2 3">
    <name type="scientific">Nyctereutes procyonoides</name>
    <name type="common">Raccoon dog</name>
    <name type="synonym">Canis procyonoides</name>
    <dbReference type="NCBI Taxonomy" id="34880"/>
    <lineage>
        <taxon>Eukaryota</taxon>
        <taxon>Metazoa</taxon>
        <taxon>Chordata</taxon>
        <taxon>Craniata</taxon>
        <taxon>Vertebrata</taxon>
        <taxon>Euteleostomi</taxon>
        <taxon>Mammalia</taxon>
        <taxon>Eutheria</taxon>
        <taxon>Laurasiatheria</taxon>
        <taxon>Carnivora</taxon>
        <taxon>Caniformia</taxon>
        <taxon>Canidae</taxon>
        <taxon>Nyctereutes</taxon>
    </lineage>
</organism>